<dbReference type="Proteomes" id="UP000195437">
    <property type="component" value="Chromosome"/>
</dbReference>
<name>A0A1Y0IRG9_9BACL</name>
<dbReference type="KEGG" id="tum:CBW65_16780"/>
<proteinExistence type="predicted"/>
<evidence type="ECO:0000259" key="1">
    <source>
        <dbReference type="Pfam" id="PF02120"/>
    </source>
</evidence>
<dbReference type="EMBL" id="CP021434">
    <property type="protein sequence ID" value="ARU62426.1"/>
    <property type="molecule type" value="Genomic_DNA"/>
</dbReference>
<evidence type="ECO:0000313" key="3">
    <source>
        <dbReference type="Proteomes" id="UP000195437"/>
    </source>
</evidence>
<protein>
    <recommendedName>
        <fullName evidence="1">Flagellar hook-length control protein-like C-terminal domain-containing protein</fullName>
    </recommendedName>
</protein>
<reference evidence="3" key="1">
    <citation type="submission" date="2017-05" db="EMBL/GenBank/DDBJ databases">
        <authorList>
            <person name="Sung H."/>
        </authorList>
    </citation>
    <scope>NUCLEOTIDE SEQUENCE [LARGE SCALE GENOMIC DNA]</scope>
    <source>
        <strain evidence="3">AR23208</strain>
    </source>
</reference>
<organism evidence="2 3">
    <name type="scientific">Tumebacillus avium</name>
    <dbReference type="NCBI Taxonomy" id="1903704"/>
    <lineage>
        <taxon>Bacteria</taxon>
        <taxon>Bacillati</taxon>
        <taxon>Bacillota</taxon>
        <taxon>Bacilli</taxon>
        <taxon>Bacillales</taxon>
        <taxon>Alicyclobacillaceae</taxon>
        <taxon>Tumebacillus</taxon>
    </lineage>
</organism>
<feature type="domain" description="Flagellar hook-length control protein-like C-terminal" evidence="1">
    <location>
        <begin position="193"/>
        <end position="261"/>
    </location>
</feature>
<keyword evidence="3" id="KW-1185">Reference proteome</keyword>
<dbReference type="AlphaFoldDB" id="A0A1Y0IRG9"/>
<dbReference type="InterPro" id="IPR021136">
    <property type="entry name" value="Flagellar_hook_control-like_C"/>
</dbReference>
<evidence type="ECO:0000313" key="2">
    <source>
        <dbReference type="EMBL" id="ARU62426.1"/>
    </source>
</evidence>
<gene>
    <name evidence="2" type="ORF">CBW65_16780</name>
</gene>
<dbReference type="InterPro" id="IPR038610">
    <property type="entry name" value="FliK-like_C_sf"/>
</dbReference>
<sequence>MPTIHFPENTQANTLPASGNHNLSAPTRVNLEQLLHVTTQLLHSADDSTQTGAQLADKAKQLGLNFEEQLAHALRRLPPDSEAGQVSQAFQQALKTSAEQGTTLKHALLLAQSAAAELDAAGLSTLQQDLSTVLKNITGQQLMQTSGGDRADLLYQFAAVPIRHGKDEQTVELHVMARKSPGQKTIDPANCYVLFRLDMPNLGELDIHLHIVDKVVGVRFLSEQLADMTLTPADQRDLRDALQKVGFHLGVLKVEDKKQPEPGAPQPLLPPILTNKQFDLKI</sequence>
<accession>A0A1Y0IRG9</accession>
<dbReference type="Pfam" id="PF02120">
    <property type="entry name" value="Flg_hook"/>
    <property type="match status" value="1"/>
</dbReference>
<dbReference type="Gene3D" id="3.30.750.140">
    <property type="match status" value="1"/>
</dbReference>